<evidence type="ECO:0000313" key="3">
    <source>
        <dbReference type="Proteomes" id="UP000192927"/>
    </source>
</evidence>
<accession>A0A1W5D2P9</accession>
<proteinExistence type="predicted"/>
<dbReference type="AlphaFoldDB" id="A0A1W5D2P9"/>
<evidence type="ECO:0000313" key="2">
    <source>
        <dbReference type="EMBL" id="SLM37428.1"/>
    </source>
</evidence>
<sequence length="146" mass="15918">MSDADGDSQMRSSSSSDADDTEIMFPTANDPPTPQSNPRLVPFPTSELSPPTSQDPPDQNGGGLPPEDLMDLSGGQDLLNRIGMDEDPVARGAGLKDEDMRQAGWAWNNKKARDEYARAMEQVVDKGFNLREFGDPFDESETNGQK</sequence>
<name>A0A1W5D2P9_9LECA</name>
<keyword evidence="3" id="KW-1185">Reference proteome</keyword>
<feature type="compositionally biased region" description="Polar residues" evidence="1">
    <location>
        <begin position="46"/>
        <end position="57"/>
    </location>
</feature>
<feature type="compositionally biased region" description="Low complexity" evidence="1">
    <location>
        <begin position="7"/>
        <end position="16"/>
    </location>
</feature>
<feature type="region of interest" description="Disordered" evidence="1">
    <location>
        <begin position="1"/>
        <end position="98"/>
    </location>
</feature>
<reference evidence="3" key="1">
    <citation type="submission" date="2017-03" db="EMBL/GenBank/DDBJ databases">
        <authorList>
            <person name="Sharma R."/>
            <person name="Thines M."/>
        </authorList>
    </citation>
    <scope>NUCLEOTIDE SEQUENCE [LARGE SCALE GENOMIC DNA]</scope>
</reference>
<evidence type="ECO:0000256" key="1">
    <source>
        <dbReference type="SAM" id="MobiDB-lite"/>
    </source>
</evidence>
<dbReference type="Proteomes" id="UP000192927">
    <property type="component" value="Unassembled WGS sequence"/>
</dbReference>
<protein>
    <submittedName>
        <fullName evidence="2">Uncharacterized protein</fullName>
    </submittedName>
</protein>
<organism evidence="2 3">
    <name type="scientific">Lasallia pustulata</name>
    <dbReference type="NCBI Taxonomy" id="136370"/>
    <lineage>
        <taxon>Eukaryota</taxon>
        <taxon>Fungi</taxon>
        <taxon>Dikarya</taxon>
        <taxon>Ascomycota</taxon>
        <taxon>Pezizomycotina</taxon>
        <taxon>Lecanoromycetes</taxon>
        <taxon>OSLEUM clade</taxon>
        <taxon>Umbilicariomycetidae</taxon>
        <taxon>Umbilicariales</taxon>
        <taxon>Umbilicariaceae</taxon>
        <taxon>Lasallia</taxon>
    </lineage>
</organism>
<dbReference type="EMBL" id="FWEW01001596">
    <property type="protein sequence ID" value="SLM37428.1"/>
    <property type="molecule type" value="Genomic_DNA"/>
</dbReference>